<dbReference type="AlphaFoldDB" id="A0A538TPV1"/>
<gene>
    <name evidence="8" type="ORF">E6K78_07325</name>
</gene>
<feature type="domain" description="Major facilitator superfamily (MFS) profile" evidence="7">
    <location>
        <begin position="1"/>
        <end position="386"/>
    </location>
</feature>
<dbReference type="SUPFAM" id="SSF103473">
    <property type="entry name" value="MFS general substrate transporter"/>
    <property type="match status" value="1"/>
</dbReference>
<dbReference type="PANTHER" id="PTHR23504">
    <property type="entry name" value="MAJOR FACILITATOR SUPERFAMILY DOMAIN-CONTAINING PROTEIN 10"/>
    <property type="match status" value="1"/>
</dbReference>
<feature type="transmembrane region" description="Helical" evidence="6">
    <location>
        <begin position="201"/>
        <end position="225"/>
    </location>
</feature>
<organism evidence="8 9">
    <name type="scientific">Eiseniibacteriota bacterium</name>
    <dbReference type="NCBI Taxonomy" id="2212470"/>
    <lineage>
        <taxon>Bacteria</taxon>
        <taxon>Candidatus Eiseniibacteriota</taxon>
    </lineage>
</organism>
<comment type="caution">
    <text evidence="8">The sequence shown here is derived from an EMBL/GenBank/DDBJ whole genome shotgun (WGS) entry which is preliminary data.</text>
</comment>
<dbReference type="InterPro" id="IPR036259">
    <property type="entry name" value="MFS_trans_sf"/>
</dbReference>
<dbReference type="EMBL" id="VBOY01000068">
    <property type="protein sequence ID" value="TMQ65663.1"/>
    <property type="molecule type" value="Genomic_DNA"/>
</dbReference>
<dbReference type="InterPro" id="IPR001958">
    <property type="entry name" value="Tet-R_TetA/multi-R_MdtG-like"/>
</dbReference>
<feature type="transmembrane region" description="Helical" evidence="6">
    <location>
        <begin position="268"/>
        <end position="286"/>
    </location>
</feature>
<feature type="transmembrane region" description="Helical" evidence="6">
    <location>
        <begin position="63"/>
        <end position="82"/>
    </location>
</feature>
<evidence type="ECO:0000256" key="5">
    <source>
        <dbReference type="ARBA" id="ARBA00023136"/>
    </source>
</evidence>
<dbReference type="GO" id="GO:0022857">
    <property type="term" value="F:transmembrane transporter activity"/>
    <property type="evidence" value="ECO:0007669"/>
    <property type="project" value="InterPro"/>
</dbReference>
<dbReference type="Pfam" id="PF07690">
    <property type="entry name" value="MFS_1"/>
    <property type="match status" value="1"/>
</dbReference>
<evidence type="ECO:0000313" key="9">
    <source>
        <dbReference type="Proteomes" id="UP000316609"/>
    </source>
</evidence>
<evidence type="ECO:0000256" key="3">
    <source>
        <dbReference type="ARBA" id="ARBA00022692"/>
    </source>
</evidence>
<feature type="transmembrane region" description="Helical" evidence="6">
    <location>
        <begin position="292"/>
        <end position="312"/>
    </location>
</feature>
<feature type="transmembrane region" description="Helical" evidence="6">
    <location>
        <begin position="332"/>
        <end position="352"/>
    </location>
</feature>
<dbReference type="PRINTS" id="PR01035">
    <property type="entry name" value="TCRTETA"/>
</dbReference>
<sequence length="386" mass="41001">MLDVVALGVVIPVLPKLVERFLGGDTPRAAEIYGLFGTVWALMQFVCSPLIGSLSDRFGRRPVILLSNFGLGLDYIVMALAPSLGWLFLGRVISGITGASFTTAWAYVADVTPPETRTAGFARIGAAWGLGFILGPALGGVLGAMNPRLPFWVSAALTLGNALYGLFVLPESLPPQRRKPFDVRRANPVGSLSLLRSRRGLLRLALVYLLYFVAHQVLPSVFVLYAGYRYRWNERMVGLTLTAVGVCSVIVQGGIVKPIVARFGERRALLAGLACGVMGQAIFALAATGAWFWSGIPVLAFMGLVGPSTQGLMSRHVAAEEQGRLQGANSSLMGIAGLIGPGLFSYTFAGFIGPHATWHLPGAAFLLAASLLVAAFGLAWRVTSAR</sequence>
<evidence type="ECO:0000256" key="2">
    <source>
        <dbReference type="ARBA" id="ARBA00022448"/>
    </source>
</evidence>
<evidence type="ECO:0000313" key="8">
    <source>
        <dbReference type="EMBL" id="TMQ65663.1"/>
    </source>
</evidence>
<evidence type="ECO:0000256" key="4">
    <source>
        <dbReference type="ARBA" id="ARBA00022989"/>
    </source>
</evidence>
<name>A0A538TPV1_UNCEI</name>
<evidence type="ECO:0000256" key="6">
    <source>
        <dbReference type="SAM" id="Phobius"/>
    </source>
</evidence>
<evidence type="ECO:0000259" key="7">
    <source>
        <dbReference type="PROSITE" id="PS50850"/>
    </source>
</evidence>
<dbReference type="PANTHER" id="PTHR23504:SF15">
    <property type="entry name" value="MAJOR FACILITATOR SUPERFAMILY (MFS) PROFILE DOMAIN-CONTAINING PROTEIN"/>
    <property type="match status" value="1"/>
</dbReference>
<keyword evidence="3 6" id="KW-0812">Transmembrane</keyword>
<feature type="transmembrane region" description="Helical" evidence="6">
    <location>
        <begin position="358"/>
        <end position="380"/>
    </location>
</feature>
<feature type="transmembrane region" description="Helical" evidence="6">
    <location>
        <begin position="237"/>
        <end position="256"/>
    </location>
</feature>
<dbReference type="InterPro" id="IPR020846">
    <property type="entry name" value="MFS_dom"/>
</dbReference>
<dbReference type="InterPro" id="IPR011701">
    <property type="entry name" value="MFS"/>
</dbReference>
<dbReference type="Gene3D" id="1.20.1250.20">
    <property type="entry name" value="MFS general substrate transporter like domains"/>
    <property type="match status" value="1"/>
</dbReference>
<dbReference type="CDD" id="cd17388">
    <property type="entry name" value="MFS_TetA"/>
    <property type="match status" value="1"/>
</dbReference>
<dbReference type="GO" id="GO:0016020">
    <property type="term" value="C:membrane"/>
    <property type="evidence" value="ECO:0007669"/>
    <property type="project" value="UniProtKB-SubCell"/>
</dbReference>
<feature type="transmembrane region" description="Helical" evidence="6">
    <location>
        <begin position="32"/>
        <end position="51"/>
    </location>
</feature>
<protein>
    <submittedName>
        <fullName evidence="8">TCR/Tet family MFS transporter</fullName>
    </submittedName>
</protein>
<keyword evidence="2" id="KW-0813">Transport</keyword>
<proteinExistence type="predicted"/>
<evidence type="ECO:0000256" key="1">
    <source>
        <dbReference type="ARBA" id="ARBA00004141"/>
    </source>
</evidence>
<feature type="transmembrane region" description="Helical" evidence="6">
    <location>
        <begin position="151"/>
        <end position="169"/>
    </location>
</feature>
<keyword evidence="4 6" id="KW-1133">Transmembrane helix</keyword>
<reference evidence="8 9" key="1">
    <citation type="journal article" date="2019" name="Nat. Microbiol.">
        <title>Mediterranean grassland soil C-N compound turnover is dependent on rainfall and depth, and is mediated by genomically divergent microorganisms.</title>
        <authorList>
            <person name="Diamond S."/>
            <person name="Andeer P.F."/>
            <person name="Li Z."/>
            <person name="Crits-Christoph A."/>
            <person name="Burstein D."/>
            <person name="Anantharaman K."/>
            <person name="Lane K.R."/>
            <person name="Thomas B.C."/>
            <person name="Pan C."/>
            <person name="Northen T.R."/>
            <person name="Banfield J.F."/>
        </authorList>
    </citation>
    <scope>NUCLEOTIDE SEQUENCE [LARGE SCALE GENOMIC DNA]</scope>
    <source>
        <strain evidence="8">WS_8</strain>
    </source>
</reference>
<dbReference type="PROSITE" id="PS50850">
    <property type="entry name" value="MFS"/>
    <property type="match status" value="1"/>
</dbReference>
<keyword evidence="5 6" id="KW-0472">Membrane</keyword>
<comment type="subcellular location">
    <subcellularLocation>
        <location evidence="1">Membrane</location>
        <topology evidence="1">Multi-pass membrane protein</topology>
    </subcellularLocation>
</comment>
<feature type="transmembrane region" description="Helical" evidence="6">
    <location>
        <begin position="88"/>
        <end position="108"/>
    </location>
</feature>
<feature type="transmembrane region" description="Helical" evidence="6">
    <location>
        <begin position="120"/>
        <end position="145"/>
    </location>
</feature>
<dbReference type="Proteomes" id="UP000316609">
    <property type="component" value="Unassembled WGS sequence"/>
</dbReference>
<accession>A0A538TPV1</accession>